<dbReference type="EMBL" id="BMAO01000819">
    <property type="protein sequence ID" value="GFQ69359.1"/>
    <property type="molecule type" value="Genomic_DNA"/>
</dbReference>
<name>A0A8X6F4J4_TRICU</name>
<sequence length="83" mass="9730">MKLYYDPDLQTHFNDSVASDDRRFGESIPSTGRNDYAGPTTRSRSKTLKPSRCFFTLLERRSRIFHYAIKEPRARQDGQFLVL</sequence>
<feature type="region of interest" description="Disordered" evidence="1">
    <location>
        <begin position="16"/>
        <end position="46"/>
    </location>
</feature>
<accession>A0A8X6F4J4</accession>
<keyword evidence="3" id="KW-1185">Reference proteome</keyword>
<dbReference type="OrthoDB" id="10391833at2759"/>
<proteinExistence type="predicted"/>
<evidence type="ECO:0000256" key="1">
    <source>
        <dbReference type="SAM" id="MobiDB-lite"/>
    </source>
</evidence>
<evidence type="ECO:0000313" key="2">
    <source>
        <dbReference type="EMBL" id="GFQ69359.1"/>
    </source>
</evidence>
<comment type="caution">
    <text evidence="2">The sequence shown here is derived from an EMBL/GenBank/DDBJ whole genome shotgun (WGS) entry which is preliminary data.</text>
</comment>
<gene>
    <name evidence="2" type="ORF">TNCT_338481</name>
</gene>
<protein>
    <submittedName>
        <fullName evidence="2">Uncharacterized protein</fullName>
    </submittedName>
</protein>
<dbReference type="AlphaFoldDB" id="A0A8X6F4J4"/>
<evidence type="ECO:0000313" key="3">
    <source>
        <dbReference type="Proteomes" id="UP000887116"/>
    </source>
</evidence>
<reference evidence="2" key="1">
    <citation type="submission" date="2020-07" db="EMBL/GenBank/DDBJ databases">
        <title>Multicomponent nature underlies the extraordinary mechanical properties of spider dragline silk.</title>
        <authorList>
            <person name="Kono N."/>
            <person name="Nakamura H."/>
            <person name="Mori M."/>
            <person name="Yoshida Y."/>
            <person name="Ohtoshi R."/>
            <person name="Malay A.D."/>
            <person name="Moran D.A.P."/>
            <person name="Tomita M."/>
            <person name="Numata K."/>
            <person name="Arakawa K."/>
        </authorList>
    </citation>
    <scope>NUCLEOTIDE SEQUENCE</scope>
</reference>
<dbReference type="Proteomes" id="UP000887116">
    <property type="component" value="Unassembled WGS sequence"/>
</dbReference>
<organism evidence="2 3">
    <name type="scientific">Trichonephila clavata</name>
    <name type="common">Joro spider</name>
    <name type="synonym">Nephila clavata</name>
    <dbReference type="NCBI Taxonomy" id="2740835"/>
    <lineage>
        <taxon>Eukaryota</taxon>
        <taxon>Metazoa</taxon>
        <taxon>Ecdysozoa</taxon>
        <taxon>Arthropoda</taxon>
        <taxon>Chelicerata</taxon>
        <taxon>Arachnida</taxon>
        <taxon>Araneae</taxon>
        <taxon>Araneomorphae</taxon>
        <taxon>Entelegynae</taxon>
        <taxon>Araneoidea</taxon>
        <taxon>Nephilidae</taxon>
        <taxon>Trichonephila</taxon>
    </lineage>
</organism>